<dbReference type="EMBL" id="MU865472">
    <property type="protein sequence ID" value="KAK4222419.1"/>
    <property type="molecule type" value="Genomic_DNA"/>
</dbReference>
<dbReference type="AlphaFoldDB" id="A0AAN6YNL0"/>
<feature type="compositionally biased region" description="Low complexity" evidence="1">
    <location>
        <begin position="68"/>
        <end position="81"/>
    </location>
</feature>
<dbReference type="PROSITE" id="PS50011">
    <property type="entry name" value="PROTEIN_KINASE_DOM"/>
    <property type="match status" value="1"/>
</dbReference>
<feature type="region of interest" description="Disordered" evidence="1">
    <location>
        <begin position="59"/>
        <end position="82"/>
    </location>
</feature>
<dbReference type="InterPro" id="IPR011009">
    <property type="entry name" value="Kinase-like_dom_sf"/>
</dbReference>
<name>A0AAN6YNL0_9PEZI</name>
<dbReference type="InterPro" id="IPR000719">
    <property type="entry name" value="Prot_kinase_dom"/>
</dbReference>
<reference evidence="4" key="1">
    <citation type="journal article" date="2023" name="Mol. Phylogenet. Evol.">
        <title>Genome-scale phylogeny and comparative genomics of the fungal order Sordariales.</title>
        <authorList>
            <person name="Hensen N."/>
            <person name="Bonometti L."/>
            <person name="Westerberg I."/>
            <person name="Brannstrom I.O."/>
            <person name="Guillou S."/>
            <person name="Cros-Aarteil S."/>
            <person name="Calhoun S."/>
            <person name="Haridas S."/>
            <person name="Kuo A."/>
            <person name="Mondo S."/>
            <person name="Pangilinan J."/>
            <person name="Riley R."/>
            <person name="LaButti K."/>
            <person name="Andreopoulos B."/>
            <person name="Lipzen A."/>
            <person name="Chen C."/>
            <person name="Yan M."/>
            <person name="Daum C."/>
            <person name="Ng V."/>
            <person name="Clum A."/>
            <person name="Steindorff A."/>
            <person name="Ohm R.A."/>
            <person name="Martin F."/>
            <person name="Silar P."/>
            <person name="Natvig D.O."/>
            <person name="Lalanne C."/>
            <person name="Gautier V."/>
            <person name="Ament-Velasquez S.L."/>
            <person name="Kruys A."/>
            <person name="Hutchinson M.I."/>
            <person name="Powell A.J."/>
            <person name="Barry K."/>
            <person name="Miller A.N."/>
            <person name="Grigoriev I.V."/>
            <person name="Debuchy R."/>
            <person name="Gladieux P."/>
            <person name="Hiltunen Thoren M."/>
            <person name="Johannesson H."/>
        </authorList>
    </citation>
    <scope>NUCLEOTIDE SEQUENCE</scope>
    <source>
        <strain evidence="4">CBS 990.96</strain>
    </source>
</reference>
<organism evidence="4 5">
    <name type="scientific">Podospora fimiseda</name>
    <dbReference type="NCBI Taxonomy" id="252190"/>
    <lineage>
        <taxon>Eukaryota</taxon>
        <taxon>Fungi</taxon>
        <taxon>Dikarya</taxon>
        <taxon>Ascomycota</taxon>
        <taxon>Pezizomycotina</taxon>
        <taxon>Sordariomycetes</taxon>
        <taxon>Sordariomycetidae</taxon>
        <taxon>Sordariales</taxon>
        <taxon>Podosporaceae</taxon>
        <taxon>Podospora</taxon>
    </lineage>
</organism>
<keyword evidence="2" id="KW-1133">Transmembrane helix</keyword>
<dbReference type="GO" id="GO:0004672">
    <property type="term" value="F:protein kinase activity"/>
    <property type="evidence" value="ECO:0007669"/>
    <property type="project" value="InterPro"/>
</dbReference>
<protein>
    <recommendedName>
        <fullName evidence="3">Protein kinase domain-containing protein</fullName>
    </recommendedName>
</protein>
<evidence type="ECO:0000313" key="4">
    <source>
        <dbReference type="EMBL" id="KAK4222419.1"/>
    </source>
</evidence>
<proteinExistence type="predicted"/>
<gene>
    <name evidence="4" type="ORF">QBC38DRAFT_448279</name>
</gene>
<evidence type="ECO:0000313" key="5">
    <source>
        <dbReference type="Proteomes" id="UP001301958"/>
    </source>
</evidence>
<keyword evidence="2" id="KW-0472">Membrane</keyword>
<sequence length="265" mass="29541">MMEKTTSTRSGFMTPRYSKPRVMCTPEIEIPHPIKLAKKIVFKKGIAAELETDAADAASFRRGSGRKSASPPAANQPSQPALRNGTGNFLEDFVIKPLPNLEPVGLMLIKYLKGGTLDDILFKAKEKKMRIPNRILWLVFFCLVKGVITMRFPPTRYHENHAKFGGSTGMIWNERMPSTGEIPDGFDNVHYDLDPSNVFMRQVGDGGSGDKHRVFPIAKVADFGLLTLYKYRGTRFTRASNMWEERLLGKGCTLSLSSSHRSGTG</sequence>
<dbReference type="SUPFAM" id="SSF56112">
    <property type="entry name" value="Protein kinase-like (PK-like)"/>
    <property type="match status" value="1"/>
</dbReference>
<reference evidence="4" key="2">
    <citation type="submission" date="2023-05" db="EMBL/GenBank/DDBJ databases">
        <authorList>
            <consortium name="Lawrence Berkeley National Laboratory"/>
            <person name="Steindorff A."/>
            <person name="Hensen N."/>
            <person name="Bonometti L."/>
            <person name="Westerberg I."/>
            <person name="Brannstrom I.O."/>
            <person name="Guillou S."/>
            <person name="Cros-Aarteil S."/>
            <person name="Calhoun S."/>
            <person name="Haridas S."/>
            <person name="Kuo A."/>
            <person name="Mondo S."/>
            <person name="Pangilinan J."/>
            <person name="Riley R."/>
            <person name="Labutti K."/>
            <person name="Andreopoulos B."/>
            <person name="Lipzen A."/>
            <person name="Chen C."/>
            <person name="Yanf M."/>
            <person name="Daum C."/>
            <person name="Ng V."/>
            <person name="Clum A."/>
            <person name="Ohm R."/>
            <person name="Martin F."/>
            <person name="Silar P."/>
            <person name="Natvig D."/>
            <person name="Lalanne C."/>
            <person name="Gautier V."/>
            <person name="Ament-Velasquez S.L."/>
            <person name="Kruys A."/>
            <person name="Hutchinson M.I."/>
            <person name="Powell A.J."/>
            <person name="Barry K."/>
            <person name="Miller A.N."/>
            <person name="Grigoriev I.V."/>
            <person name="Debuchy R."/>
            <person name="Gladieux P."/>
            <person name="Thoren M.H."/>
            <person name="Johannesson H."/>
        </authorList>
    </citation>
    <scope>NUCLEOTIDE SEQUENCE</scope>
    <source>
        <strain evidence="4">CBS 990.96</strain>
    </source>
</reference>
<keyword evidence="5" id="KW-1185">Reference proteome</keyword>
<dbReference type="GO" id="GO:0005524">
    <property type="term" value="F:ATP binding"/>
    <property type="evidence" value="ECO:0007669"/>
    <property type="project" value="InterPro"/>
</dbReference>
<feature type="transmembrane region" description="Helical" evidence="2">
    <location>
        <begin position="135"/>
        <end position="153"/>
    </location>
</feature>
<comment type="caution">
    <text evidence="4">The sequence shown here is derived from an EMBL/GenBank/DDBJ whole genome shotgun (WGS) entry which is preliminary data.</text>
</comment>
<keyword evidence="2" id="KW-0812">Transmembrane</keyword>
<evidence type="ECO:0000259" key="3">
    <source>
        <dbReference type="PROSITE" id="PS50011"/>
    </source>
</evidence>
<feature type="domain" description="Protein kinase" evidence="3">
    <location>
        <begin position="1"/>
        <end position="265"/>
    </location>
</feature>
<evidence type="ECO:0000256" key="1">
    <source>
        <dbReference type="SAM" id="MobiDB-lite"/>
    </source>
</evidence>
<evidence type="ECO:0000256" key="2">
    <source>
        <dbReference type="SAM" id="Phobius"/>
    </source>
</evidence>
<dbReference type="Proteomes" id="UP001301958">
    <property type="component" value="Unassembled WGS sequence"/>
</dbReference>
<accession>A0AAN6YNL0</accession>